<evidence type="ECO:0000256" key="5">
    <source>
        <dbReference type="ARBA" id="ARBA00022679"/>
    </source>
</evidence>
<keyword evidence="13" id="KW-1185">Reference proteome</keyword>
<comment type="catalytic activity">
    <reaction evidence="1">
        <text>(R)-glycerate + ATP = (2R)-3-phosphoglycerate + ADP + H(+)</text>
        <dbReference type="Rhea" id="RHEA:23516"/>
        <dbReference type="ChEBI" id="CHEBI:15378"/>
        <dbReference type="ChEBI" id="CHEBI:16659"/>
        <dbReference type="ChEBI" id="CHEBI:30616"/>
        <dbReference type="ChEBI" id="CHEBI:58272"/>
        <dbReference type="ChEBI" id="CHEBI:456216"/>
        <dbReference type="EC" id="2.7.1.31"/>
    </reaction>
</comment>
<feature type="domain" description="MOFRL" evidence="10">
    <location>
        <begin position="808"/>
        <end position="930"/>
    </location>
</feature>
<evidence type="ECO:0000313" key="13">
    <source>
        <dbReference type="Proteomes" id="UP000283509"/>
    </source>
</evidence>
<dbReference type="OrthoDB" id="44918at2759"/>
<dbReference type="Gene3D" id="3.40.50.10180">
    <property type="entry name" value="Glycerate kinase, MOFRL-like N-terminal domain"/>
    <property type="match status" value="1"/>
</dbReference>
<dbReference type="InterPro" id="IPR039760">
    <property type="entry name" value="MOFRL_protein"/>
</dbReference>
<evidence type="ECO:0000313" key="12">
    <source>
        <dbReference type="EMBL" id="ROT65062.1"/>
    </source>
</evidence>
<dbReference type="AlphaFoldDB" id="A0A3R7Q030"/>
<dbReference type="Gene3D" id="3.40.1480.10">
    <property type="entry name" value="MOFRL domain"/>
    <property type="match status" value="1"/>
</dbReference>
<dbReference type="PANTHER" id="PTHR12227">
    <property type="entry name" value="GLYCERATE KINASE"/>
    <property type="match status" value="1"/>
</dbReference>
<comment type="caution">
    <text evidence="12">The sequence shown here is derived from an EMBL/GenBank/DDBJ whole genome shotgun (WGS) entry which is preliminary data.</text>
</comment>
<evidence type="ECO:0000256" key="2">
    <source>
        <dbReference type="ARBA" id="ARBA00005393"/>
    </source>
</evidence>
<dbReference type="GO" id="GO:0005737">
    <property type="term" value="C:cytoplasm"/>
    <property type="evidence" value="ECO:0007669"/>
    <property type="project" value="TreeGrafter"/>
</dbReference>
<dbReference type="Pfam" id="PF13660">
    <property type="entry name" value="DUF4147"/>
    <property type="match status" value="1"/>
</dbReference>
<dbReference type="InterPro" id="IPR007835">
    <property type="entry name" value="MOFRL"/>
</dbReference>
<dbReference type="PANTHER" id="PTHR12227:SF0">
    <property type="entry name" value="GLYCERATE KINASE"/>
    <property type="match status" value="1"/>
</dbReference>
<name>A0A3R7Q030_PENVA</name>
<dbReference type="GO" id="GO:0008887">
    <property type="term" value="F:glycerate kinase activity"/>
    <property type="evidence" value="ECO:0007669"/>
    <property type="project" value="UniProtKB-EC"/>
</dbReference>
<dbReference type="STRING" id="6689.A0A3R7Q030"/>
<evidence type="ECO:0000259" key="11">
    <source>
        <dbReference type="Pfam" id="PF13660"/>
    </source>
</evidence>
<feature type="compositionally biased region" description="Pro residues" evidence="9">
    <location>
        <begin position="192"/>
        <end position="209"/>
    </location>
</feature>
<evidence type="ECO:0000256" key="3">
    <source>
        <dbReference type="ARBA" id="ARBA00012101"/>
    </source>
</evidence>
<organism evidence="12 13">
    <name type="scientific">Penaeus vannamei</name>
    <name type="common">Whiteleg shrimp</name>
    <name type="synonym">Litopenaeus vannamei</name>
    <dbReference type="NCBI Taxonomy" id="6689"/>
    <lineage>
        <taxon>Eukaryota</taxon>
        <taxon>Metazoa</taxon>
        <taxon>Ecdysozoa</taxon>
        <taxon>Arthropoda</taxon>
        <taxon>Crustacea</taxon>
        <taxon>Multicrustacea</taxon>
        <taxon>Malacostraca</taxon>
        <taxon>Eumalacostraca</taxon>
        <taxon>Eucarida</taxon>
        <taxon>Decapoda</taxon>
        <taxon>Dendrobranchiata</taxon>
        <taxon>Penaeoidea</taxon>
        <taxon>Penaeidae</taxon>
        <taxon>Penaeus</taxon>
    </lineage>
</organism>
<gene>
    <name evidence="12" type="ORF">C7M84_016992</name>
</gene>
<evidence type="ECO:0000256" key="1">
    <source>
        <dbReference type="ARBA" id="ARBA00000694"/>
    </source>
</evidence>
<feature type="domain" description="MOFRL-associated" evidence="11">
    <location>
        <begin position="457"/>
        <end position="698"/>
    </location>
</feature>
<feature type="region of interest" description="Disordered" evidence="9">
    <location>
        <begin position="192"/>
        <end position="246"/>
    </location>
</feature>
<reference evidence="12 13" key="1">
    <citation type="submission" date="2018-04" db="EMBL/GenBank/DDBJ databases">
        <authorList>
            <person name="Zhang X."/>
            <person name="Yuan J."/>
            <person name="Li F."/>
            <person name="Xiang J."/>
        </authorList>
    </citation>
    <scope>NUCLEOTIDE SEQUENCE [LARGE SCALE GENOMIC DNA]</scope>
    <source>
        <tissue evidence="12">Muscle</tissue>
    </source>
</reference>
<dbReference type="SUPFAM" id="SSF82544">
    <property type="entry name" value="GckA/TtuD-like"/>
    <property type="match status" value="1"/>
</dbReference>
<dbReference type="Pfam" id="PF05161">
    <property type="entry name" value="MOFRL"/>
    <property type="match status" value="1"/>
</dbReference>
<dbReference type="EMBL" id="QCYY01003149">
    <property type="protein sequence ID" value="ROT65062.1"/>
    <property type="molecule type" value="Genomic_DNA"/>
</dbReference>
<feature type="compositionally biased region" description="Low complexity" evidence="9">
    <location>
        <begin position="210"/>
        <end position="223"/>
    </location>
</feature>
<proteinExistence type="inferred from homology"/>
<evidence type="ECO:0000256" key="6">
    <source>
        <dbReference type="ARBA" id="ARBA00022741"/>
    </source>
</evidence>
<keyword evidence="5" id="KW-0808">Transferase</keyword>
<dbReference type="InterPro" id="IPR038614">
    <property type="entry name" value="GK_N_sf"/>
</dbReference>
<evidence type="ECO:0000256" key="8">
    <source>
        <dbReference type="ARBA" id="ARBA00022840"/>
    </source>
</evidence>
<dbReference type="GO" id="GO:0005524">
    <property type="term" value="F:ATP binding"/>
    <property type="evidence" value="ECO:0007669"/>
    <property type="project" value="UniProtKB-KW"/>
</dbReference>
<sequence length="938" mass="98700">MAEGREGGLLACPDPTKSNFLKTELLFTLVRRWRNQLTAVYKVGGGRQAPVPLVSGLQLCETCRSHGQCWLCCCVSRGRVSRRRFPTRSSLLPSPQAGANPTCNTVLSCCRLRSFSARLHSPPFPPRASLSLSSPLLSLSRQLVLYVSSTLTPSLFESRLLPRVTSHHSLSLSSHLPRSVSLCISLPPPPCLRESSPPPPPSPPPPFSTPLPSLALASPALPSDLPPSPHFPTQSQPPSSPSHPPALINLSVLSAMSRHAHPLHQTPFPPSPLSQPCPFPSLSSLSPSPFLPHPPFKTYPFVASPSPSSISPFLLPPPRLPFAPLSPSSSSLSPFLLLLPPLSLFSLLISLSLIVSHQRQQSTDHNQRYNTFTQGLPALVVFPGADEALSPQAVGAPAFANAQGQQHQGEITPDRLRPNDAGSGSFQNAFSETPLSPQVTATVHHQENEEALQCAAVAAYREGVAAVTGPMLFRNHLSRNGDDLIVGNMSVPLRNNVYVVGFGKAVLSMVGPLEELLGPHLQRGIVSVPVGIQQDLRGPGMLPSPHSRVQVFEGAAGNIPDEAAEETTRKIMRLVAGLSPDDLLIVLMSGGGSSLLPAPLPPLSLAEKGHLVRALGKAGASINDLNTVRRAVSLVKGGGLAQMSTAPLVSLILSDVVGDPLEVIASGPTVPNPDAPDAALQVLRRYNMSLPQSVEDAIRTKNVVGGNFSHVSNLLLGSNKLCIEAASHRLQQAGFVPVAFSTTVTGDAVQLGRHLADLAAFIASQLAGRPPTPLHTDYWATKAGISSSNWRELSSAIVRARFGGGAVAVVTGGEPTSIVRGRGGKGGRNQEVALAAGLALEEVMAGQTGEALVLSGATDGIDGPTPAAGAAAFWRSLSTGGHRSTVSEGVKQGLSPAESLATSDSYTFFRNLSSGRYHLLQGHTGTNVMDLHIVLVRA</sequence>
<keyword evidence="7 12" id="KW-0418">Kinase</keyword>
<accession>A0A3R7Q030</accession>
<evidence type="ECO:0000256" key="9">
    <source>
        <dbReference type="SAM" id="MobiDB-lite"/>
    </source>
</evidence>
<keyword evidence="8" id="KW-0067">ATP-binding</keyword>
<keyword evidence="6" id="KW-0547">Nucleotide-binding</keyword>
<comment type="similarity">
    <text evidence="2">Belongs to the glycerate kinase type-2 family.</text>
</comment>
<dbReference type="FunFam" id="3.40.50.10180:FF:000001">
    <property type="entry name" value="Glycerate kinase"/>
    <property type="match status" value="1"/>
</dbReference>
<protein>
    <recommendedName>
        <fullName evidence="4">Glycerate kinase</fullName>
        <ecNumber evidence="3">2.7.1.31</ecNumber>
    </recommendedName>
</protein>
<dbReference type="InterPro" id="IPR037035">
    <property type="entry name" value="GK-like_C_sf"/>
</dbReference>
<reference evidence="12 13" key="2">
    <citation type="submission" date="2019-01" db="EMBL/GenBank/DDBJ databases">
        <title>The decoding of complex shrimp genome reveals the adaptation for benthos swimmer, frequently molting mechanism and breeding impact on genome.</title>
        <authorList>
            <person name="Sun Y."/>
            <person name="Gao Y."/>
            <person name="Yu Y."/>
        </authorList>
    </citation>
    <scope>NUCLEOTIDE SEQUENCE [LARGE SCALE GENOMIC DNA]</scope>
    <source>
        <tissue evidence="12">Muscle</tissue>
    </source>
</reference>
<dbReference type="InterPro" id="IPR025286">
    <property type="entry name" value="MOFRL_assoc_dom"/>
</dbReference>
<evidence type="ECO:0000259" key="10">
    <source>
        <dbReference type="Pfam" id="PF05161"/>
    </source>
</evidence>
<dbReference type="EC" id="2.7.1.31" evidence="3"/>
<dbReference type="Proteomes" id="UP000283509">
    <property type="component" value="Unassembled WGS sequence"/>
</dbReference>
<evidence type="ECO:0000256" key="4">
    <source>
        <dbReference type="ARBA" id="ARBA00020720"/>
    </source>
</evidence>
<evidence type="ECO:0000256" key="7">
    <source>
        <dbReference type="ARBA" id="ARBA00022777"/>
    </source>
</evidence>